<feature type="domain" description="PH" evidence="13">
    <location>
        <begin position="7"/>
        <end position="112"/>
    </location>
</feature>
<evidence type="ECO:0000256" key="2">
    <source>
        <dbReference type="ARBA" id="ARBA00004202"/>
    </source>
</evidence>
<dbReference type="CDD" id="cd13271">
    <property type="entry name" value="PH2_TAPP1_2"/>
    <property type="match status" value="1"/>
</dbReference>
<dbReference type="InterPro" id="IPR011993">
    <property type="entry name" value="PH-like_dom_sf"/>
</dbReference>
<evidence type="ECO:0000256" key="11">
    <source>
        <dbReference type="ARBA" id="ARBA00059661"/>
    </source>
</evidence>
<dbReference type="Proteomes" id="UP001108240">
    <property type="component" value="Unplaced"/>
</dbReference>
<dbReference type="GO" id="GO:0005634">
    <property type="term" value="C:nucleus"/>
    <property type="evidence" value="ECO:0007669"/>
    <property type="project" value="UniProtKB-SubCell"/>
</dbReference>
<dbReference type="SMART" id="SM00233">
    <property type="entry name" value="PH"/>
    <property type="match status" value="2"/>
</dbReference>
<comment type="function">
    <text evidence="11">Binds specifically to phosphatidylinositol 3,4-diphosphate (PtdIns3,4P2), but not to other phosphoinositides. May recruit other proteins to the plasma membrane.</text>
</comment>
<keyword evidence="5" id="KW-0963">Cytoplasm</keyword>
<dbReference type="GO" id="GO:0005886">
    <property type="term" value="C:plasma membrane"/>
    <property type="evidence" value="ECO:0007669"/>
    <property type="project" value="UniProtKB-SubCell"/>
</dbReference>
<dbReference type="SUPFAM" id="SSF50729">
    <property type="entry name" value="PH domain-like"/>
    <property type="match status" value="2"/>
</dbReference>
<accession>A0A8C0YGR6</accession>
<evidence type="ECO:0000256" key="8">
    <source>
        <dbReference type="ARBA" id="ARBA00023121"/>
    </source>
</evidence>
<feature type="domain" description="PH" evidence="13">
    <location>
        <begin position="190"/>
        <end position="288"/>
    </location>
</feature>
<keyword evidence="15" id="KW-1185">Reference proteome</keyword>
<evidence type="ECO:0000256" key="5">
    <source>
        <dbReference type="ARBA" id="ARBA00022490"/>
    </source>
</evidence>
<comment type="subcellular location">
    <subcellularLocation>
        <location evidence="2">Cell membrane</location>
        <topology evidence="2">Peripheral membrane protein</topology>
    </subcellularLocation>
    <subcellularLocation>
        <location evidence="3">Cytoplasm</location>
    </subcellularLocation>
    <subcellularLocation>
        <location evidence="1">Nucleus</location>
    </subcellularLocation>
</comment>
<evidence type="ECO:0000313" key="15">
    <source>
        <dbReference type="Proteomes" id="UP001108240"/>
    </source>
</evidence>
<dbReference type="Gene3D" id="2.30.29.30">
    <property type="entry name" value="Pleckstrin-homology domain (PH domain)/Phosphotyrosine-binding domain (PTB)"/>
    <property type="match status" value="2"/>
</dbReference>
<keyword evidence="9" id="KW-0472">Membrane</keyword>
<protein>
    <submittedName>
        <fullName evidence="14">Pleckstrin homology domain containing, family A (phosphoinositide binding specific) member 1a</fullName>
    </submittedName>
</protein>
<evidence type="ECO:0000256" key="7">
    <source>
        <dbReference type="ARBA" id="ARBA00022737"/>
    </source>
</evidence>
<evidence type="ECO:0000256" key="1">
    <source>
        <dbReference type="ARBA" id="ARBA00004123"/>
    </source>
</evidence>
<sequence>MPYVDRQNRICGFLDIEELENSGKFLRRYFILDTQQGSLVWYMDNPQNLPVGAKHVGSLSLTYISKVSDATKQRPKAEYCFVINAGMRKFFLQANDQQDLVEWVNALNNATKITVPKSSDAVHSESQRLASNGNKKQVPYKTEIIAGVAVVTQTQQDGEVGHSVGGEKVGLRSAQNRPPYLLTRAGQDQTVIKAGYCVKQGALMKNWKRRYFVLEQNSMSYFKSDLEKEPLRIILLKEVHKVQECKHSEIMMRDNLFEVVTTSRTFYVQADSPEEMHSWIKAISGAIVAQRGPGRSAASEFIVGGSCFYRQHSSNAIPWTPSPAVSANPECRGPTRPGMGQRALHEPAAPASPTRPPVTARDPPLQVTHESPWRRRSSFGMCDAPLLQLDVDSADLPVSEV</sequence>
<dbReference type="PANTHER" id="PTHR14336:SF4">
    <property type="entry name" value="PLECKSTRIN HOMOLOGY DOMAIN-CONTAINING FAMILY A MEMBER 1"/>
    <property type="match status" value="1"/>
</dbReference>
<dbReference type="InterPro" id="IPR051707">
    <property type="entry name" value="PI-Interact_SigTrans_Reg"/>
</dbReference>
<keyword evidence="8" id="KW-0446">Lipid-binding</keyword>
<proteinExistence type="predicted"/>
<dbReference type="CDD" id="cd13270">
    <property type="entry name" value="PH1_TAPP1_2"/>
    <property type="match status" value="1"/>
</dbReference>
<dbReference type="FunFam" id="2.30.29.30:FF:000042">
    <property type="entry name" value="pleckstrin homology domain-containing family A member 1 isoform X2"/>
    <property type="match status" value="1"/>
</dbReference>
<keyword evidence="4" id="KW-1003">Cell membrane</keyword>
<name>A0A8C0YGR6_CYPCA</name>
<dbReference type="PANTHER" id="PTHR14336">
    <property type="entry name" value="TANDEM PH DOMAIN CONTAINING PROTEIN"/>
    <property type="match status" value="1"/>
</dbReference>
<keyword evidence="6" id="KW-0597">Phosphoprotein</keyword>
<reference evidence="14" key="2">
    <citation type="submission" date="2025-09" db="UniProtKB">
        <authorList>
            <consortium name="Ensembl"/>
        </authorList>
    </citation>
    <scope>IDENTIFICATION</scope>
</reference>
<organism evidence="14 15">
    <name type="scientific">Cyprinus carpio carpio</name>
    <dbReference type="NCBI Taxonomy" id="630221"/>
    <lineage>
        <taxon>Eukaryota</taxon>
        <taxon>Metazoa</taxon>
        <taxon>Chordata</taxon>
        <taxon>Craniata</taxon>
        <taxon>Vertebrata</taxon>
        <taxon>Euteleostomi</taxon>
        <taxon>Actinopterygii</taxon>
        <taxon>Neopterygii</taxon>
        <taxon>Teleostei</taxon>
        <taxon>Ostariophysi</taxon>
        <taxon>Cypriniformes</taxon>
        <taxon>Cyprinidae</taxon>
        <taxon>Cyprininae</taxon>
        <taxon>Cyprinus</taxon>
    </lineage>
</organism>
<dbReference type="InterPro" id="IPR001849">
    <property type="entry name" value="PH_domain"/>
</dbReference>
<dbReference type="Pfam" id="PF00169">
    <property type="entry name" value="PH"/>
    <property type="match status" value="2"/>
</dbReference>
<dbReference type="AlphaFoldDB" id="A0A8C0YGR6"/>
<feature type="region of interest" description="Disordered" evidence="12">
    <location>
        <begin position="320"/>
        <end position="372"/>
    </location>
</feature>
<evidence type="ECO:0000256" key="10">
    <source>
        <dbReference type="ARBA" id="ARBA00023242"/>
    </source>
</evidence>
<keyword evidence="10" id="KW-0539">Nucleus</keyword>
<reference evidence="14" key="1">
    <citation type="submission" date="2025-08" db="UniProtKB">
        <authorList>
            <consortium name="Ensembl"/>
        </authorList>
    </citation>
    <scope>IDENTIFICATION</scope>
</reference>
<evidence type="ECO:0000256" key="12">
    <source>
        <dbReference type="SAM" id="MobiDB-lite"/>
    </source>
</evidence>
<dbReference type="GO" id="GO:0005737">
    <property type="term" value="C:cytoplasm"/>
    <property type="evidence" value="ECO:0007669"/>
    <property type="project" value="UniProtKB-SubCell"/>
</dbReference>
<evidence type="ECO:0000259" key="13">
    <source>
        <dbReference type="PROSITE" id="PS50003"/>
    </source>
</evidence>
<evidence type="ECO:0000256" key="4">
    <source>
        <dbReference type="ARBA" id="ARBA00022475"/>
    </source>
</evidence>
<evidence type="ECO:0000256" key="3">
    <source>
        <dbReference type="ARBA" id="ARBA00004496"/>
    </source>
</evidence>
<evidence type="ECO:0000256" key="6">
    <source>
        <dbReference type="ARBA" id="ARBA00022553"/>
    </source>
</evidence>
<dbReference type="Ensembl" id="ENSCCRT00000010568.2">
    <property type="protein sequence ID" value="ENSCCRP00000009657.1"/>
    <property type="gene ID" value="ENSCCRG00000005630.2"/>
</dbReference>
<dbReference type="PROSITE" id="PS50003">
    <property type="entry name" value="PH_DOMAIN"/>
    <property type="match status" value="2"/>
</dbReference>
<dbReference type="GO" id="GO:0008289">
    <property type="term" value="F:lipid binding"/>
    <property type="evidence" value="ECO:0007669"/>
    <property type="project" value="UniProtKB-KW"/>
</dbReference>
<evidence type="ECO:0000256" key="9">
    <source>
        <dbReference type="ARBA" id="ARBA00023136"/>
    </source>
</evidence>
<dbReference type="GeneTree" id="ENSGT00940000155157"/>
<evidence type="ECO:0000313" key="14">
    <source>
        <dbReference type="Ensembl" id="ENSCCRP00000009657.1"/>
    </source>
</evidence>
<dbReference type="FunFam" id="2.30.29.30:FF:000049">
    <property type="entry name" value="pleckstrin homology domain-containing family A member 1 isoform X1"/>
    <property type="match status" value="1"/>
</dbReference>
<keyword evidence="7" id="KW-0677">Repeat</keyword>